<dbReference type="EMBL" id="BPMK01000001">
    <property type="protein sequence ID" value="GIZ50086.1"/>
    <property type="molecule type" value="Genomic_DNA"/>
</dbReference>
<organism evidence="2 3">
    <name type="scientific">Noviherbaspirillum aridicola</name>
    <dbReference type="NCBI Taxonomy" id="2849687"/>
    <lineage>
        <taxon>Bacteria</taxon>
        <taxon>Pseudomonadati</taxon>
        <taxon>Pseudomonadota</taxon>
        <taxon>Betaproteobacteria</taxon>
        <taxon>Burkholderiales</taxon>
        <taxon>Oxalobacteraceae</taxon>
        <taxon>Noviherbaspirillum</taxon>
    </lineage>
</organism>
<dbReference type="RefSeq" id="WP_220806275.1">
    <property type="nucleotide sequence ID" value="NZ_BPMK01000001.1"/>
</dbReference>
<name>A0ABQ4PYV6_9BURK</name>
<accession>A0ABQ4PYV6</accession>
<gene>
    <name evidence="2" type="ORF">NCCP691_01000</name>
</gene>
<evidence type="ECO:0000313" key="3">
    <source>
        <dbReference type="Proteomes" id="UP000887222"/>
    </source>
</evidence>
<proteinExistence type="predicted"/>
<sequence>MSNLQSAKDALRAELEHAREGLAYYQSRVEALQQTLSSLNSLEGKGGQDAAPARGRRRKEAAANGAARPAKAGRAKKSQSDLPATGKEFWAGLVTSEPQSSREILNAAVKALGITPAGDDLKKLAQRQANALHMLVKAGAISDSGTGRDRRYLKQ</sequence>
<protein>
    <submittedName>
        <fullName evidence="2">Uncharacterized protein</fullName>
    </submittedName>
</protein>
<feature type="region of interest" description="Disordered" evidence="1">
    <location>
        <begin position="38"/>
        <end position="83"/>
    </location>
</feature>
<keyword evidence="3" id="KW-1185">Reference proteome</keyword>
<reference evidence="2 3" key="1">
    <citation type="journal article" date="2022" name="Int. J. Syst. Evol. Microbiol.">
        <title>Noviherbaspirillum aridicola sp. nov., isolated from an arid soil in Pakistan.</title>
        <authorList>
            <person name="Khan I.U."/>
            <person name="Saqib M."/>
            <person name="Amin A."/>
            <person name="Hussain F."/>
            <person name="Li L."/>
            <person name="Liu Y.H."/>
            <person name="Fang B.Z."/>
            <person name="Ahmed I."/>
            <person name="Li W.J."/>
        </authorList>
    </citation>
    <scope>NUCLEOTIDE SEQUENCE [LARGE SCALE GENOMIC DNA]</scope>
    <source>
        <strain evidence="2 3">NCCP-691</strain>
    </source>
</reference>
<evidence type="ECO:0000313" key="2">
    <source>
        <dbReference type="EMBL" id="GIZ50086.1"/>
    </source>
</evidence>
<evidence type="ECO:0000256" key="1">
    <source>
        <dbReference type="SAM" id="MobiDB-lite"/>
    </source>
</evidence>
<dbReference type="Proteomes" id="UP000887222">
    <property type="component" value="Unassembled WGS sequence"/>
</dbReference>
<comment type="caution">
    <text evidence="2">The sequence shown here is derived from an EMBL/GenBank/DDBJ whole genome shotgun (WGS) entry which is preliminary data.</text>
</comment>